<accession>A0AAD4DUV9</accession>
<organism evidence="1 2">
    <name type="scientific">Suillus fuscotomentosus</name>
    <dbReference type="NCBI Taxonomy" id="1912939"/>
    <lineage>
        <taxon>Eukaryota</taxon>
        <taxon>Fungi</taxon>
        <taxon>Dikarya</taxon>
        <taxon>Basidiomycota</taxon>
        <taxon>Agaricomycotina</taxon>
        <taxon>Agaricomycetes</taxon>
        <taxon>Agaricomycetidae</taxon>
        <taxon>Boletales</taxon>
        <taxon>Suillineae</taxon>
        <taxon>Suillaceae</taxon>
        <taxon>Suillus</taxon>
    </lineage>
</organism>
<protein>
    <submittedName>
        <fullName evidence="1">Uncharacterized protein</fullName>
    </submittedName>
</protein>
<dbReference type="Proteomes" id="UP001195769">
    <property type="component" value="Unassembled WGS sequence"/>
</dbReference>
<gene>
    <name evidence="1" type="ORF">F5891DRAFT_1195349</name>
</gene>
<comment type="caution">
    <text evidence="1">The sequence shown here is derived from an EMBL/GenBank/DDBJ whole genome shotgun (WGS) entry which is preliminary data.</text>
</comment>
<dbReference type="EMBL" id="JABBWK010000081">
    <property type="protein sequence ID" value="KAG1894366.1"/>
    <property type="molecule type" value="Genomic_DNA"/>
</dbReference>
<keyword evidence="2" id="KW-1185">Reference proteome</keyword>
<proteinExistence type="predicted"/>
<dbReference type="RefSeq" id="XP_041219942.1">
    <property type="nucleotide sequence ID" value="XM_041368104.1"/>
</dbReference>
<evidence type="ECO:0000313" key="2">
    <source>
        <dbReference type="Proteomes" id="UP001195769"/>
    </source>
</evidence>
<dbReference type="GeneID" id="64662402"/>
<dbReference type="AlphaFoldDB" id="A0AAD4DUV9"/>
<sequence length="206" mass="23168">MPMANVQQLLNRAVPAQDQILNFCGISPEWHAADSVTRFLRTVLVYLEDIQFVVLYGGIPDLTLAHSIGELMYQKGLKTTKKPKLHSSFECFIQLSLTSTPAVQQIREYTFNDGRTALQTAYLSHSEATLKSEASESGSLCALHTIQDCPDYDEWAEISPCYDLPLIMGDDLPDKRKQHPADNPLLAWLPEHQSFLDETIFLEGRA</sequence>
<evidence type="ECO:0000313" key="1">
    <source>
        <dbReference type="EMBL" id="KAG1894366.1"/>
    </source>
</evidence>
<name>A0AAD4DUV9_9AGAM</name>
<reference evidence="1" key="1">
    <citation type="journal article" date="2020" name="New Phytol.">
        <title>Comparative genomics reveals dynamic genome evolution in host specialist ectomycorrhizal fungi.</title>
        <authorList>
            <person name="Lofgren L.A."/>
            <person name="Nguyen N.H."/>
            <person name="Vilgalys R."/>
            <person name="Ruytinx J."/>
            <person name="Liao H.L."/>
            <person name="Branco S."/>
            <person name="Kuo A."/>
            <person name="LaButti K."/>
            <person name="Lipzen A."/>
            <person name="Andreopoulos W."/>
            <person name="Pangilinan J."/>
            <person name="Riley R."/>
            <person name="Hundley H."/>
            <person name="Na H."/>
            <person name="Barry K."/>
            <person name="Grigoriev I.V."/>
            <person name="Stajich J.E."/>
            <person name="Kennedy P.G."/>
        </authorList>
    </citation>
    <scope>NUCLEOTIDE SEQUENCE</scope>
    <source>
        <strain evidence="1">FC203</strain>
    </source>
</reference>